<evidence type="ECO:0000313" key="2">
    <source>
        <dbReference type="EMBL" id="KAK9125643.1"/>
    </source>
</evidence>
<comment type="caution">
    <text evidence="2">The sequence shown here is derived from an EMBL/GenBank/DDBJ whole genome shotgun (WGS) entry which is preliminary data.</text>
</comment>
<dbReference type="AlphaFoldDB" id="A0AAP0J386"/>
<evidence type="ECO:0000313" key="3">
    <source>
        <dbReference type="Proteomes" id="UP001419268"/>
    </source>
</evidence>
<feature type="compositionally biased region" description="Basic and acidic residues" evidence="1">
    <location>
        <begin position="38"/>
        <end position="51"/>
    </location>
</feature>
<organism evidence="2 3">
    <name type="scientific">Stephania cephalantha</name>
    <dbReference type="NCBI Taxonomy" id="152367"/>
    <lineage>
        <taxon>Eukaryota</taxon>
        <taxon>Viridiplantae</taxon>
        <taxon>Streptophyta</taxon>
        <taxon>Embryophyta</taxon>
        <taxon>Tracheophyta</taxon>
        <taxon>Spermatophyta</taxon>
        <taxon>Magnoliopsida</taxon>
        <taxon>Ranunculales</taxon>
        <taxon>Menispermaceae</taxon>
        <taxon>Menispermoideae</taxon>
        <taxon>Cissampelideae</taxon>
        <taxon>Stephania</taxon>
    </lineage>
</organism>
<reference evidence="2 3" key="1">
    <citation type="submission" date="2024-01" db="EMBL/GenBank/DDBJ databases">
        <title>Genome assemblies of Stephania.</title>
        <authorList>
            <person name="Yang L."/>
        </authorList>
    </citation>
    <scope>NUCLEOTIDE SEQUENCE [LARGE SCALE GENOMIC DNA]</scope>
    <source>
        <strain evidence="2">JXDWG</strain>
        <tissue evidence="2">Leaf</tissue>
    </source>
</reference>
<dbReference type="Proteomes" id="UP001419268">
    <property type="component" value="Unassembled WGS sequence"/>
</dbReference>
<accession>A0AAP0J386</accession>
<dbReference type="EMBL" id="JBBNAG010000006">
    <property type="protein sequence ID" value="KAK9125643.1"/>
    <property type="molecule type" value="Genomic_DNA"/>
</dbReference>
<keyword evidence="3" id="KW-1185">Reference proteome</keyword>
<proteinExistence type="predicted"/>
<protein>
    <submittedName>
        <fullName evidence="2">Uncharacterized protein</fullName>
    </submittedName>
</protein>
<feature type="region of interest" description="Disordered" evidence="1">
    <location>
        <begin position="1"/>
        <end position="90"/>
    </location>
</feature>
<name>A0AAP0J386_9MAGN</name>
<gene>
    <name evidence="2" type="ORF">Scep_014489</name>
</gene>
<evidence type="ECO:0000256" key="1">
    <source>
        <dbReference type="SAM" id="MobiDB-lite"/>
    </source>
</evidence>
<sequence>MEGATRSAGMDEEPTTQASLQHDDAVAGATPASARLWCAKEDRRGSGDQQHRRGTTAEMSHGEISGATMRRRQGLTTTLFAKWRKRRKER</sequence>